<evidence type="ECO:0000313" key="1">
    <source>
        <dbReference type="EMBL" id="KAK2140980.1"/>
    </source>
</evidence>
<proteinExistence type="predicted"/>
<dbReference type="AlphaFoldDB" id="A0AAD9MPU6"/>
<gene>
    <name evidence="1" type="ORF">LSH36_1191g00008</name>
</gene>
<comment type="caution">
    <text evidence="1">The sequence shown here is derived from an EMBL/GenBank/DDBJ whole genome shotgun (WGS) entry which is preliminary data.</text>
</comment>
<protein>
    <submittedName>
        <fullName evidence="1">Uncharacterized protein</fullName>
    </submittedName>
</protein>
<keyword evidence="2" id="KW-1185">Reference proteome</keyword>
<dbReference type="Proteomes" id="UP001208570">
    <property type="component" value="Unassembled WGS sequence"/>
</dbReference>
<reference evidence="1" key="1">
    <citation type="journal article" date="2023" name="Mol. Biol. Evol.">
        <title>Third-Generation Sequencing Reveals the Adaptive Role of the Epigenome in Three Deep-Sea Polychaetes.</title>
        <authorList>
            <person name="Perez M."/>
            <person name="Aroh O."/>
            <person name="Sun Y."/>
            <person name="Lan Y."/>
            <person name="Juniper S.K."/>
            <person name="Young C.R."/>
            <person name="Angers B."/>
            <person name="Qian P.Y."/>
        </authorList>
    </citation>
    <scope>NUCLEOTIDE SEQUENCE</scope>
    <source>
        <strain evidence="1">P08H-3</strain>
    </source>
</reference>
<accession>A0AAD9MPU6</accession>
<dbReference type="EMBL" id="JAODUP010001191">
    <property type="protein sequence ID" value="KAK2140980.1"/>
    <property type="molecule type" value="Genomic_DNA"/>
</dbReference>
<evidence type="ECO:0000313" key="2">
    <source>
        <dbReference type="Proteomes" id="UP001208570"/>
    </source>
</evidence>
<sequence>MSQGSNLCCVEFHSFAQQDICVVHCTSKLLSLLCRTSLLIHWDKLLLTLASCIFWVQLHPIVCSHMIVKYAEYSMCICSWL</sequence>
<name>A0AAD9MPU6_9ANNE</name>
<organism evidence="1 2">
    <name type="scientific">Paralvinella palmiformis</name>
    <dbReference type="NCBI Taxonomy" id="53620"/>
    <lineage>
        <taxon>Eukaryota</taxon>
        <taxon>Metazoa</taxon>
        <taxon>Spiralia</taxon>
        <taxon>Lophotrochozoa</taxon>
        <taxon>Annelida</taxon>
        <taxon>Polychaeta</taxon>
        <taxon>Sedentaria</taxon>
        <taxon>Canalipalpata</taxon>
        <taxon>Terebellida</taxon>
        <taxon>Terebelliformia</taxon>
        <taxon>Alvinellidae</taxon>
        <taxon>Paralvinella</taxon>
    </lineage>
</organism>